<dbReference type="SMART" id="SM00642">
    <property type="entry name" value="Aamy"/>
    <property type="match status" value="1"/>
</dbReference>
<dbReference type="SUPFAM" id="SSF51011">
    <property type="entry name" value="Glycosyl hydrolase domain"/>
    <property type="match status" value="1"/>
</dbReference>
<sequence>MDLAAFIHEPKGALSYAIDSETLHIRIKTRKDDIQSVTLLAIDPFNWKPVAKDSHVYEFAVDTMQHVEMKKEYVTRYHDCWFAELTGFNWRRIKYGFVLNDGNDYCFAGCQQFVPLPKDWTPPKDHTNYFHYPYILEEDLYEAPSWVKDTVWYQIFPDRFNRGSAAEDAKDREDLLEWGSDELDGVHKKFGGNLQGVIEKLDYIRDLGCDGIYFTPIFDSPSSHKYDTKDYFKIDPQFGDNSKLGVLVEEAHKRGIRVMLDAVFNHCGYEHPFWQDVLKHGSSSPYFDYFYILDADKPVVPDTALAASEGYYFGEHLNYRTFAYTEQMPKWNTGNPAAREYLLSAAVYWTEQYNIDGWRLDVANEVSHDFWREFRKRIKAIRKDIYILGENWLYSNPWLQGDQFDGVMNYEFTGPVTRYFGKDLPEQEQYTAEDFVYAINQLLVSYPKHVARNMFNLLDSHDTARILHFCGGDPELVKLPYVFLLTYGGSPSIYYGGEVGLGGDEHHNRQCMPWKPDQQNLALYQTIRRLIGLRKENPLFKAIDIGWLSAGGATNTLIYKKESSSGTLFVLIHNSSEPADIGLPSEMQGRKMRDLYNDQPVETAAEIRMEAYSFRLLAAE</sequence>
<dbReference type="InterPro" id="IPR013783">
    <property type="entry name" value="Ig-like_fold"/>
</dbReference>
<dbReference type="Gene3D" id="2.60.40.1180">
    <property type="entry name" value="Golgi alpha-mannosidase II"/>
    <property type="match status" value="1"/>
</dbReference>
<dbReference type="SUPFAM" id="SSF51445">
    <property type="entry name" value="(Trans)glycosidases"/>
    <property type="match status" value="1"/>
</dbReference>
<feature type="domain" description="Glycosyl hydrolase family 13 catalytic" evidence="3">
    <location>
        <begin position="154"/>
        <end position="534"/>
    </location>
</feature>
<dbReference type="Gene3D" id="3.20.20.80">
    <property type="entry name" value="Glycosidases"/>
    <property type="match status" value="1"/>
</dbReference>
<name>A0ABM9BRX8_9BACL</name>
<dbReference type="InterPro" id="IPR006047">
    <property type="entry name" value="GH13_cat_dom"/>
</dbReference>
<dbReference type="InterPro" id="IPR014756">
    <property type="entry name" value="Ig_E-set"/>
</dbReference>
<reference evidence="4" key="1">
    <citation type="submission" date="2022-01" db="EMBL/GenBank/DDBJ databases">
        <authorList>
            <person name="Criscuolo A."/>
        </authorList>
    </citation>
    <scope>NUCLEOTIDE SEQUENCE</scope>
    <source>
        <strain evidence="4">CIP111892</strain>
    </source>
</reference>
<dbReference type="Pfam" id="PF02903">
    <property type="entry name" value="Alpha-amylase_N"/>
    <property type="match status" value="1"/>
</dbReference>
<keyword evidence="1 4" id="KW-0378">Hydrolase</keyword>
<evidence type="ECO:0000259" key="3">
    <source>
        <dbReference type="SMART" id="SM00642"/>
    </source>
</evidence>
<evidence type="ECO:0000256" key="1">
    <source>
        <dbReference type="ARBA" id="ARBA00022801"/>
    </source>
</evidence>
<dbReference type="CDD" id="cd11338">
    <property type="entry name" value="AmyAc_CMD"/>
    <property type="match status" value="1"/>
</dbReference>
<evidence type="ECO:0000313" key="5">
    <source>
        <dbReference type="Proteomes" id="UP000838324"/>
    </source>
</evidence>
<dbReference type="CDD" id="cd02857">
    <property type="entry name" value="E_set_CDase_PDE_N"/>
    <property type="match status" value="1"/>
</dbReference>
<dbReference type="InterPro" id="IPR045857">
    <property type="entry name" value="O16G_dom_2"/>
</dbReference>
<dbReference type="SUPFAM" id="SSF81296">
    <property type="entry name" value="E set domains"/>
    <property type="match status" value="1"/>
</dbReference>
<dbReference type="InterPro" id="IPR013780">
    <property type="entry name" value="Glyco_hydro_b"/>
</dbReference>
<dbReference type="PANTHER" id="PTHR10357">
    <property type="entry name" value="ALPHA-AMYLASE FAMILY MEMBER"/>
    <property type="match status" value="1"/>
</dbReference>
<dbReference type="PANTHER" id="PTHR10357:SF210">
    <property type="entry name" value="MALTODEXTRIN GLUCOSIDASE"/>
    <property type="match status" value="1"/>
</dbReference>
<accession>A0ABM9BRX8</accession>
<dbReference type="EMBL" id="CAKMMG010000001">
    <property type="protein sequence ID" value="CAH1191679.1"/>
    <property type="molecule type" value="Genomic_DNA"/>
</dbReference>
<protein>
    <submittedName>
        <fullName evidence="4">Neopullulanase</fullName>
        <ecNumber evidence="4">3.2.1.135</ecNumber>
    </submittedName>
</protein>
<dbReference type="Proteomes" id="UP000838324">
    <property type="component" value="Unassembled WGS sequence"/>
</dbReference>
<dbReference type="Gene3D" id="3.90.400.10">
    <property type="entry name" value="Oligo-1,6-glucosidase, Domain 2"/>
    <property type="match status" value="1"/>
</dbReference>
<proteinExistence type="predicted"/>
<evidence type="ECO:0000313" key="4">
    <source>
        <dbReference type="EMBL" id="CAH1191679.1"/>
    </source>
</evidence>
<dbReference type="GO" id="GO:0031216">
    <property type="term" value="F:neopullulanase activity"/>
    <property type="evidence" value="ECO:0007669"/>
    <property type="project" value="UniProtKB-EC"/>
</dbReference>
<dbReference type="InterPro" id="IPR017853">
    <property type="entry name" value="GH"/>
</dbReference>
<dbReference type="RefSeq" id="WP_236329812.1">
    <property type="nucleotide sequence ID" value="NZ_CAKMMG010000001.1"/>
</dbReference>
<organism evidence="4 5">
    <name type="scientific">Paenibacillus auburnensis</name>
    <dbReference type="NCBI Taxonomy" id="2905649"/>
    <lineage>
        <taxon>Bacteria</taxon>
        <taxon>Bacillati</taxon>
        <taxon>Bacillota</taxon>
        <taxon>Bacilli</taxon>
        <taxon>Bacillales</taxon>
        <taxon>Paenibacillaceae</taxon>
        <taxon>Paenibacillus</taxon>
    </lineage>
</organism>
<comment type="caution">
    <text evidence="4">The sequence shown here is derived from an EMBL/GenBank/DDBJ whole genome shotgun (WGS) entry which is preliminary data.</text>
</comment>
<keyword evidence="2 4" id="KW-0326">Glycosidase</keyword>
<dbReference type="EC" id="3.2.1.135" evidence="4"/>
<dbReference type="Pfam" id="PF00128">
    <property type="entry name" value="Alpha-amylase"/>
    <property type="match status" value="1"/>
</dbReference>
<keyword evidence="5" id="KW-1185">Reference proteome</keyword>
<gene>
    <name evidence="4" type="primary">nplT_1</name>
    <name evidence="4" type="ORF">PAECIP111892_00707</name>
</gene>
<dbReference type="Gene3D" id="2.60.40.10">
    <property type="entry name" value="Immunoglobulins"/>
    <property type="match status" value="1"/>
</dbReference>
<evidence type="ECO:0000256" key="2">
    <source>
        <dbReference type="ARBA" id="ARBA00023295"/>
    </source>
</evidence>
<dbReference type="InterPro" id="IPR004185">
    <property type="entry name" value="Glyco_hydro_13_lg-like_dom"/>
</dbReference>